<dbReference type="Proteomes" id="UP000199568">
    <property type="component" value="Unassembled WGS sequence"/>
</dbReference>
<dbReference type="PANTHER" id="PTHR10846:SF8">
    <property type="entry name" value="INNER MEMBRANE PROTEIN YRBG"/>
    <property type="match status" value="1"/>
</dbReference>
<comment type="subcellular location">
    <subcellularLocation>
        <location evidence="1">Membrane</location>
        <topology evidence="1">Multi-pass membrane protein</topology>
    </subcellularLocation>
</comment>
<dbReference type="NCBIfam" id="TIGR00367">
    <property type="entry name" value="calcium/sodium antiporter"/>
    <property type="match status" value="1"/>
</dbReference>
<evidence type="ECO:0000256" key="1">
    <source>
        <dbReference type="ARBA" id="ARBA00004141"/>
    </source>
</evidence>
<dbReference type="Gene3D" id="1.20.1420.30">
    <property type="entry name" value="NCX, central ion-binding region"/>
    <property type="match status" value="1"/>
</dbReference>
<evidence type="ECO:0000256" key="2">
    <source>
        <dbReference type="ARBA" id="ARBA00022692"/>
    </source>
</evidence>
<feature type="transmembrane region" description="Helical" evidence="5">
    <location>
        <begin position="70"/>
        <end position="91"/>
    </location>
</feature>
<feature type="transmembrane region" description="Helical" evidence="5">
    <location>
        <begin position="170"/>
        <end position="188"/>
    </location>
</feature>
<dbReference type="InterPro" id="IPR004481">
    <property type="entry name" value="K/Na/Ca-exchanger"/>
</dbReference>
<keyword evidence="4 5" id="KW-0472">Membrane</keyword>
<reference evidence="7 8" key="1">
    <citation type="submission" date="2016-10" db="EMBL/GenBank/DDBJ databases">
        <authorList>
            <person name="de Groot N.N."/>
        </authorList>
    </citation>
    <scope>NUCLEOTIDE SEQUENCE [LARGE SCALE GENOMIC DNA]</scope>
    <source>
        <strain evidence="7 8">DSM 18979</strain>
    </source>
</reference>
<keyword evidence="3 5" id="KW-1133">Transmembrane helix</keyword>
<accession>A0A1H9Z077</accession>
<dbReference type="GO" id="GO:0008273">
    <property type="term" value="F:calcium, potassium:sodium antiporter activity"/>
    <property type="evidence" value="ECO:0007669"/>
    <property type="project" value="TreeGrafter"/>
</dbReference>
<feature type="transmembrane region" description="Helical" evidence="5">
    <location>
        <begin position="133"/>
        <end position="149"/>
    </location>
</feature>
<gene>
    <name evidence="7" type="ORF">SAMN05660297_00475</name>
</gene>
<dbReference type="GO" id="GO:0006874">
    <property type="term" value="P:intracellular calcium ion homeostasis"/>
    <property type="evidence" value="ECO:0007669"/>
    <property type="project" value="TreeGrafter"/>
</dbReference>
<dbReference type="Pfam" id="PF01699">
    <property type="entry name" value="Na_Ca_ex"/>
    <property type="match status" value="2"/>
</dbReference>
<dbReference type="PANTHER" id="PTHR10846">
    <property type="entry name" value="SODIUM/POTASSIUM/CALCIUM EXCHANGER"/>
    <property type="match status" value="1"/>
</dbReference>
<evidence type="ECO:0000256" key="5">
    <source>
        <dbReference type="SAM" id="Phobius"/>
    </source>
</evidence>
<dbReference type="STRING" id="426128.SAMN05660297_00475"/>
<dbReference type="InterPro" id="IPR044880">
    <property type="entry name" value="NCX_ion-bd_dom_sf"/>
</dbReference>
<organism evidence="7 8">
    <name type="scientific">Natronincola peptidivorans</name>
    <dbReference type="NCBI Taxonomy" id="426128"/>
    <lineage>
        <taxon>Bacteria</taxon>
        <taxon>Bacillati</taxon>
        <taxon>Bacillota</taxon>
        <taxon>Clostridia</taxon>
        <taxon>Peptostreptococcales</taxon>
        <taxon>Natronincolaceae</taxon>
        <taxon>Natronincola</taxon>
    </lineage>
</organism>
<evidence type="ECO:0000256" key="4">
    <source>
        <dbReference type="ARBA" id="ARBA00023136"/>
    </source>
</evidence>
<feature type="domain" description="Sodium/calcium exchanger membrane region" evidence="6">
    <location>
        <begin position="6"/>
        <end position="146"/>
    </location>
</feature>
<evidence type="ECO:0000259" key="6">
    <source>
        <dbReference type="Pfam" id="PF01699"/>
    </source>
</evidence>
<evidence type="ECO:0000256" key="3">
    <source>
        <dbReference type="ARBA" id="ARBA00022989"/>
    </source>
</evidence>
<evidence type="ECO:0000313" key="8">
    <source>
        <dbReference type="Proteomes" id="UP000199568"/>
    </source>
</evidence>
<name>A0A1H9Z077_9FIRM</name>
<feature type="transmembrane region" description="Helical" evidence="5">
    <location>
        <begin position="6"/>
        <end position="25"/>
    </location>
</feature>
<dbReference type="AlphaFoldDB" id="A0A1H9Z077"/>
<dbReference type="GO" id="GO:0005886">
    <property type="term" value="C:plasma membrane"/>
    <property type="evidence" value="ECO:0007669"/>
    <property type="project" value="TreeGrafter"/>
</dbReference>
<keyword evidence="2 5" id="KW-0812">Transmembrane</keyword>
<feature type="transmembrane region" description="Helical" evidence="5">
    <location>
        <begin position="103"/>
        <end position="121"/>
    </location>
</feature>
<dbReference type="InterPro" id="IPR004837">
    <property type="entry name" value="NaCa_Exmemb"/>
</dbReference>
<proteinExistence type="predicted"/>
<feature type="transmembrane region" description="Helical" evidence="5">
    <location>
        <begin position="285"/>
        <end position="305"/>
    </location>
</feature>
<protein>
    <submittedName>
        <fullName evidence="7">Cation:H+ antiporter</fullName>
    </submittedName>
</protein>
<feature type="transmembrane region" description="Helical" evidence="5">
    <location>
        <begin position="312"/>
        <end position="332"/>
    </location>
</feature>
<keyword evidence="8" id="KW-1185">Reference proteome</keyword>
<feature type="transmembrane region" description="Helical" evidence="5">
    <location>
        <begin position="37"/>
        <end position="58"/>
    </location>
</feature>
<feature type="domain" description="Sodium/calcium exchanger membrane region" evidence="6">
    <location>
        <begin position="177"/>
        <end position="327"/>
    </location>
</feature>
<dbReference type="RefSeq" id="WP_090438684.1">
    <property type="nucleotide sequence ID" value="NZ_FOHU01000001.1"/>
</dbReference>
<evidence type="ECO:0000313" key="7">
    <source>
        <dbReference type="EMBL" id="SES74375.1"/>
    </source>
</evidence>
<dbReference type="GO" id="GO:0005262">
    <property type="term" value="F:calcium channel activity"/>
    <property type="evidence" value="ECO:0007669"/>
    <property type="project" value="TreeGrafter"/>
</dbReference>
<sequence>MENLSVFILFLLGVYIIIKGGDWFVESAVWVAKITGLPNVVIGATIVSVATTLPELVVSSIATYQEYYDVAIGNIVGSIICNLGLILGLSALLSPIKININKFAMKGFFMLICGVVLLFLTKDRIITPWEGNLFILLFLLYITMNIFEFRNNGKNSVEKYLLTKKDRNSIKLYISKFILGALFITIGARLLVNNGVAIAKYVGVPEQVISLTLIALGTSLPELTTAITSAIKGHKEISIGNILGANILNIAMVLGVSSKIGGKGIVISYQNIMLGATIYNVPQALYLDIPVALVMMLILVLGGLFKRIISRGIGFSIFLIYVVYLGVLAKLFI</sequence>
<feature type="transmembrane region" description="Helical" evidence="5">
    <location>
        <begin position="243"/>
        <end position="265"/>
    </location>
</feature>
<dbReference type="EMBL" id="FOHU01000001">
    <property type="protein sequence ID" value="SES74375.1"/>
    <property type="molecule type" value="Genomic_DNA"/>
</dbReference>
<dbReference type="OrthoDB" id="9794225at2"/>